<evidence type="ECO:0000313" key="3">
    <source>
        <dbReference type="Proteomes" id="UP000614601"/>
    </source>
</evidence>
<dbReference type="OrthoDB" id="5864285at2759"/>
<name>A0A811LE50_9BILA</name>
<comment type="caution">
    <text evidence="2">The sequence shown here is derived from an EMBL/GenBank/DDBJ whole genome shotgun (WGS) entry which is preliminary data.</text>
</comment>
<sequence length="223" mass="26289">MKRHRHSVQQRVVVESDDFDYSVTSDDVQEKKDQCTQRAEKMVQFYKEKIQRQLSDYNKVRNEEQRLLQEQNELKALNSQLDKKLEALTLQAAKGAQKDSFMHTMFNEMMTKENPEVKMTSEYLKKTMPITEELFETLNVTTKTEKQALDNLSDIEASARTTLQPLVQQRTLLEKKLNALRDSYDTSQEMKRSLFEQKVKSTTELDCLNLELDYMEIRKKSNT</sequence>
<keyword evidence="3" id="KW-1185">Reference proteome</keyword>
<feature type="coiled-coil region" evidence="1">
    <location>
        <begin position="43"/>
        <end position="91"/>
    </location>
</feature>
<dbReference type="AlphaFoldDB" id="A0A811LE50"/>
<evidence type="ECO:0000313" key="2">
    <source>
        <dbReference type="EMBL" id="CAD5225444.1"/>
    </source>
</evidence>
<accession>A0A811LE50</accession>
<protein>
    <submittedName>
        <fullName evidence="2">Uncharacterized protein</fullName>
    </submittedName>
</protein>
<dbReference type="EMBL" id="CAJFCW020000005">
    <property type="protein sequence ID" value="CAG9120892.1"/>
    <property type="molecule type" value="Genomic_DNA"/>
</dbReference>
<dbReference type="EMBL" id="CAJFDH010000005">
    <property type="protein sequence ID" value="CAD5225444.1"/>
    <property type="molecule type" value="Genomic_DNA"/>
</dbReference>
<evidence type="ECO:0000256" key="1">
    <source>
        <dbReference type="SAM" id="Coils"/>
    </source>
</evidence>
<gene>
    <name evidence="2" type="ORF">BOKJ2_LOCUS11581</name>
</gene>
<keyword evidence="1" id="KW-0175">Coiled coil</keyword>
<reference evidence="2" key="1">
    <citation type="submission" date="2020-09" db="EMBL/GenBank/DDBJ databases">
        <authorList>
            <person name="Kikuchi T."/>
        </authorList>
    </citation>
    <scope>NUCLEOTIDE SEQUENCE</scope>
    <source>
        <strain evidence="2">SH1</strain>
    </source>
</reference>
<proteinExistence type="predicted"/>
<organism evidence="2 3">
    <name type="scientific">Bursaphelenchus okinawaensis</name>
    <dbReference type="NCBI Taxonomy" id="465554"/>
    <lineage>
        <taxon>Eukaryota</taxon>
        <taxon>Metazoa</taxon>
        <taxon>Ecdysozoa</taxon>
        <taxon>Nematoda</taxon>
        <taxon>Chromadorea</taxon>
        <taxon>Rhabditida</taxon>
        <taxon>Tylenchina</taxon>
        <taxon>Tylenchomorpha</taxon>
        <taxon>Aphelenchoidea</taxon>
        <taxon>Aphelenchoididae</taxon>
        <taxon>Bursaphelenchus</taxon>
    </lineage>
</organism>
<dbReference type="Proteomes" id="UP000614601">
    <property type="component" value="Unassembled WGS sequence"/>
</dbReference>
<dbReference type="Proteomes" id="UP000783686">
    <property type="component" value="Unassembled WGS sequence"/>
</dbReference>